<proteinExistence type="predicted"/>
<dbReference type="AlphaFoldDB" id="A0A3E2WQZ4"/>
<evidence type="ECO:0000313" key="3">
    <source>
        <dbReference type="Proteomes" id="UP000261111"/>
    </source>
</evidence>
<feature type="region of interest" description="Disordered" evidence="1">
    <location>
        <begin position="38"/>
        <end position="91"/>
    </location>
</feature>
<feature type="compositionally biased region" description="Low complexity" evidence="1">
    <location>
        <begin position="12"/>
        <end position="22"/>
    </location>
</feature>
<name>A0A3E2WQZ4_9FIRM</name>
<dbReference type="Proteomes" id="UP000261111">
    <property type="component" value="Unassembled WGS sequence"/>
</dbReference>
<feature type="region of interest" description="Disordered" evidence="1">
    <location>
        <begin position="1"/>
        <end position="22"/>
    </location>
</feature>
<gene>
    <name evidence="2" type="ORF">DWX41_14310</name>
</gene>
<evidence type="ECO:0000313" key="2">
    <source>
        <dbReference type="EMBL" id="RGC29688.1"/>
    </source>
</evidence>
<evidence type="ECO:0000256" key="1">
    <source>
        <dbReference type="SAM" id="MobiDB-lite"/>
    </source>
</evidence>
<reference evidence="2 3" key="1">
    <citation type="submission" date="2018-08" db="EMBL/GenBank/DDBJ databases">
        <title>A genome reference for cultivated species of the human gut microbiota.</title>
        <authorList>
            <person name="Zou Y."/>
            <person name="Xue W."/>
            <person name="Luo G."/>
        </authorList>
    </citation>
    <scope>NUCLEOTIDE SEQUENCE [LARGE SCALE GENOMIC DNA]</scope>
    <source>
        <strain evidence="2 3">AF19-21</strain>
    </source>
</reference>
<accession>A0A3E2WQZ4</accession>
<comment type="caution">
    <text evidence="2">The sequence shown here is derived from an EMBL/GenBank/DDBJ whole genome shotgun (WGS) entry which is preliminary data.</text>
</comment>
<sequence length="91" mass="9767">MGPHQGKRVPPAAWGAAAGAADGASWVRQIGRARDVRDGKRTAYPIQSGPTVRSPQKAEVLQPDEAHSTFRLGVPQPQQPPLPKSNRIQVL</sequence>
<organism evidence="2 3">
    <name type="scientific">Hungatella hathewayi</name>
    <dbReference type="NCBI Taxonomy" id="154046"/>
    <lineage>
        <taxon>Bacteria</taxon>
        <taxon>Bacillati</taxon>
        <taxon>Bacillota</taxon>
        <taxon>Clostridia</taxon>
        <taxon>Lachnospirales</taxon>
        <taxon>Lachnospiraceae</taxon>
        <taxon>Hungatella</taxon>
    </lineage>
</organism>
<dbReference type="EMBL" id="QVIA01000015">
    <property type="protein sequence ID" value="RGC29688.1"/>
    <property type="molecule type" value="Genomic_DNA"/>
</dbReference>
<protein>
    <submittedName>
        <fullName evidence="2">Uncharacterized protein</fullName>
    </submittedName>
</protein>